<dbReference type="PANTHER" id="PTHR44533">
    <property type="entry name" value="DEAD/H RNA HELICASE, PUTATIVE-RELATED"/>
    <property type="match status" value="1"/>
</dbReference>
<evidence type="ECO:0000256" key="4">
    <source>
        <dbReference type="ARBA" id="ARBA00022840"/>
    </source>
</evidence>
<evidence type="ECO:0000259" key="6">
    <source>
        <dbReference type="PROSITE" id="PS51192"/>
    </source>
</evidence>
<dbReference type="InterPro" id="IPR055124">
    <property type="entry name" value="PIN-like_DDX60"/>
</dbReference>
<evidence type="ECO:0000313" key="9">
    <source>
        <dbReference type="Proteomes" id="UP001187734"/>
    </source>
</evidence>
<dbReference type="GO" id="GO:0005524">
    <property type="term" value="F:ATP binding"/>
    <property type="evidence" value="ECO:0007669"/>
    <property type="project" value="UniProtKB-KW"/>
</dbReference>
<feature type="compositionally biased region" description="Acidic residues" evidence="5">
    <location>
        <begin position="1683"/>
        <end position="1693"/>
    </location>
</feature>
<evidence type="ECO:0000256" key="3">
    <source>
        <dbReference type="ARBA" id="ARBA00022806"/>
    </source>
</evidence>
<organism evidence="8 9">
    <name type="scientific">Fusarium torulosum</name>
    <dbReference type="NCBI Taxonomy" id="33205"/>
    <lineage>
        <taxon>Eukaryota</taxon>
        <taxon>Fungi</taxon>
        <taxon>Dikarya</taxon>
        <taxon>Ascomycota</taxon>
        <taxon>Pezizomycotina</taxon>
        <taxon>Sordariomycetes</taxon>
        <taxon>Hypocreomycetidae</taxon>
        <taxon>Hypocreales</taxon>
        <taxon>Nectriaceae</taxon>
        <taxon>Fusarium</taxon>
    </lineage>
</organism>
<feature type="domain" description="Helicase C-terminal" evidence="7">
    <location>
        <begin position="1148"/>
        <end position="1319"/>
    </location>
</feature>
<reference evidence="8" key="1">
    <citation type="submission" date="2018-03" db="EMBL/GenBank/DDBJ databases">
        <authorList>
            <person name="Guldener U."/>
        </authorList>
    </citation>
    <scope>NUCLEOTIDE SEQUENCE</scope>
</reference>
<keyword evidence="3 8" id="KW-0347">Helicase</keyword>
<comment type="caution">
    <text evidence="8">The sequence shown here is derived from an EMBL/GenBank/DDBJ whole genome shotgun (WGS) entry which is preliminary data.</text>
</comment>
<dbReference type="Gene3D" id="3.40.50.300">
    <property type="entry name" value="P-loop containing nucleotide triphosphate hydrolases"/>
    <property type="match status" value="2"/>
</dbReference>
<keyword evidence="1" id="KW-0547">Nucleotide-binding</keyword>
<dbReference type="SMART" id="SM00490">
    <property type="entry name" value="HELICc"/>
    <property type="match status" value="1"/>
</dbReference>
<evidence type="ECO:0000259" key="7">
    <source>
        <dbReference type="PROSITE" id="PS51194"/>
    </source>
</evidence>
<dbReference type="Proteomes" id="UP001187734">
    <property type="component" value="Unassembled WGS sequence"/>
</dbReference>
<sequence length="1740" mass="197158">MDPKGPIKTPQEWYLEQRLLTVDIVGDFAGRELFVIHGESLMRYCLAEAKVDFDGGFQLLHAVHAVEKFLSELKRRDCNYDIMFFRGLQNVCVPKNVSGSTKAVKYHLTRRILIQHLSRSKLGFEVLELDSFESEECKNYISSHAVHFFLCDDGTASSPEQAASLQHLIWKIVASGRHAAIINTTTWRSSKVFMPLLSGTRGGLTELSIDVPELDMKELPSLSESVFQKTTQSPLKEADLPAREKHTVAFCRAYVDSYCPGCKISESDLERVEALLLQVAALNICSLQDRACTEDLVGDKAIESQDHEFLHTFCIATQGLMEMSTELDKQDGWHLFDIVDGRIFFQFLKKIRGNGWVPLGILAYAEVLHKEAVRGWDLGAREPFAKLRPMKGSSSSSQATNDLTALPFSHPVLDDFIKDVKIKETQEIVDPAAEIVFEDLRHWHAHKLVNTFKSREKIPDWLEKRWKKKMQWRMADVITYSASLTNSVGKAFDRETIVVGSKSKQKLGPSSKAIQSKGPKQKTGKGGKHNALSQAQKLSDQRAQAKLNDTLNLWQGKLREFENAKNLIDRYLKALDFQSERSPGSHIAVRPEVQLYLCDILMRIWREVRKQAQEDSLEGLYLVSMIWNWLREISKSASCTPNIANAVQEIVQALAAPSLLIEPHEPQRRLHFSIRPEFMRQTSKLIQDHRILQLEHGGPYMDRRFGSQPDIRVPFEPDAWQRDVLDCIDADESVLVIAPTSAGKTFISFYAMKKILEESDEGVLVYVAPTKALVNQIAAEIEARFSKTYHKQNGKSIWAVHTRDYRINTPSKCQILVTVPHMLQIMLLAPTNAIGPNAWSRRVKRIIFDEVHCIGQAEEGVIWEQLLLLAPCPIVALSATVGNPHELRDWLAMSQAQKGYNMKMIVHGIRYSDLRKFTYEPPNMFTFKGVSKPVRLPVPGLDEGDGISPNFKFVHPVVALKDRNRSVLEDVNLEARDCLTLWKHMSKTFPPALLRETTELDPTKSLPEMIEKSHIIEWEKNLKILLKKAMEMHNSPFRNLQASLGTVKNSEHLTITLDRHFTKLFPLVCELHAQDALPAIVFNYDRFECEQTTKHILLQLQVAEDAFKRNDEAWQQRFQAFEQWKREKESGRARVRPKVVEEGVSKLDLAREYASVEISVWESFNPNTPLEQFSFAGTKTMQQKDFDDLVNSLSKGKVAGWLIEALRRGLGVHHAGMNRRYRQVVEMLFRQGYLRLVVATGTLALGINMPCKTVVFSGDSIFLSSQNYRQTSGRAGRRGFDLIGNVVFNGISQDRVHEIMSSRLPALKGQFPISTTLILRLLVLLDGTKNSEFAVKAVEALLSQTRLYLGGPEDEMSVKHHLRFSIEYLRRQNLLSAKGAPVNFAGLVCHLYFTENAVFGFHSLLRGGYFHELCKDIDGARDRVLRELMLVLSHLFNRIPIQCGDKLVRIAAQSSSDVFLKRLPDVAERMLIRHNQETLSIFRDYVQSYINQHLVGRPDRQLPLTKISVGPKDSPKCSSMNSQPAIVRSPFAALSGFTDDFESIKELCSDVRDGVFLEESAIPYIPIWPHDTGTEFNAYLYDFFKHGSVKVLVRDNGIKQGDVWFHLKDFSLTLKTILTSLKGVVSAEDDYDVDGLDEDDDGLDDTEETLEEVETQKPVEIADETVKLSAKGKGKVKVKVADSWDDDSEESDSESINSTTANVPEAPQVEFDKKGGLMLVLKAFSLLEEEFGRKFYKIGA</sequence>
<evidence type="ECO:0000256" key="2">
    <source>
        <dbReference type="ARBA" id="ARBA00022801"/>
    </source>
</evidence>
<dbReference type="PROSITE" id="PS51194">
    <property type="entry name" value="HELICASE_CTER"/>
    <property type="match status" value="1"/>
</dbReference>
<name>A0AAE8M4T0_9HYPO</name>
<dbReference type="InterPro" id="IPR001650">
    <property type="entry name" value="Helicase_C-like"/>
</dbReference>
<gene>
    <name evidence="8" type="ORF">FTOL_03463</name>
</gene>
<keyword evidence="2" id="KW-0378">Hydrolase</keyword>
<dbReference type="GO" id="GO:0016787">
    <property type="term" value="F:hydrolase activity"/>
    <property type="evidence" value="ECO:0007669"/>
    <property type="project" value="UniProtKB-KW"/>
</dbReference>
<dbReference type="Pfam" id="PF23002">
    <property type="entry name" value="PIN-like_DDX60"/>
    <property type="match status" value="1"/>
</dbReference>
<dbReference type="PANTHER" id="PTHR44533:SF4">
    <property type="entry name" value="DEAD_H RNA HELICASE, PUTATIVE-RELATED"/>
    <property type="match status" value="1"/>
</dbReference>
<dbReference type="GO" id="GO:0005737">
    <property type="term" value="C:cytoplasm"/>
    <property type="evidence" value="ECO:0007669"/>
    <property type="project" value="TreeGrafter"/>
</dbReference>
<protein>
    <submittedName>
        <fullName evidence="8">Related to SKI2 - antiviral protein and putative helicase</fullName>
    </submittedName>
</protein>
<dbReference type="PROSITE" id="PS51192">
    <property type="entry name" value="HELICASE_ATP_BIND_1"/>
    <property type="match status" value="1"/>
</dbReference>
<dbReference type="SMART" id="SM00487">
    <property type="entry name" value="DEXDc"/>
    <property type="match status" value="1"/>
</dbReference>
<feature type="region of interest" description="Disordered" evidence="5">
    <location>
        <begin position="503"/>
        <end position="531"/>
    </location>
</feature>
<dbReference type="GO" id="GO:0004386">
    <property type="term" value="F:helicase activity"/>
    <property type="evidence" value="ECO:0007669"/>
    <property type="project" value="UniProtKB-KW"/>
</dbReference>
<evidence type="ECO:0000313" key="8">
    <source>
        <dbReference type="EMBL" id="SPJ73733.1"/>
    </source>
</evidence>
<dbReference type="CDD" id="cd18025">
    <property type="entry name" value="DEXHc_DDX60"/>
    <property type="match status" value="1"/>
</dbReference>
<dbReference type="EMBL" id="ONZP01000103">
    <property type="protein sequence ID" value="SPJ73733.1"/>
    <property type="molecule type" value="Genomic_DNA"/>
</dbReference>
<proteinExistence type="predicted"/>
<feature type="domain" description="Helicase ATP-binding" evidence="6">
    <location>
        <begin position="725"/>
        <end position="899"/>
    </location>
</feature>
<dbReference type="FunFam" id="3.40.50.300:FF:001039">
    <property type="entry name" value="ATP-dependent RNA helicase DDX60"/>
    <property type="match status" value="1"/>
</dbReference>
<evidence type="ECO:0000256" key="5">
    <source>
        <dbReference type="SAM" id="MobiDB-lite"/>
    </source>
</evidence>
<dbReference type="Pfam" id="PF26076">
    <property type="entry name" value="WHD_DDX60"/>
    <property type="match status" value="1"/>
</dbReference>
<evidence type="ECO:0000256" key="1">
    <source>
        <dbReference type="ARBA" id="ARBA00022741"/>
    </source>
</evidence>
<dbReference type="Pfam" id="PF00271">
    <property type="entry name" value="Helicase_C"/>
    <property type="match status" value="1"/>
</dbReference>
<dbReference type="InterPro" id="IPR059032">
    <property type="entry name" value="WHD_DDX60"/>
</dbReference>
<dbReference type="Pfam" id="PF00270">
    <property type="entry name" value="DEAD"/>
    <property type="match status" value="1"/>
</dbReference>
<keyword evidence="9" id="KW-1185">Reference proteome</keyword>
<dbReference type="InterPro" id="IPR052431">
    <property type="entry name" value="SKI2_subfamily_helicases"/>
</dbReference>
<dbReference type="InterPro" id="IPR014001">
    <property type="entry name" value="Helicase_ATP-bd"/>
</dbReference>
<dbReference type="InterPro" id="IPR027417">
    <property type="entry name" value="P-loop_NTPase"/>
</dbReference>
<dbReference type="SUPFAM" id="SSF52540">
    <property type="entry name" value="P-loop containing nucleoside triphosphate hydrolases"/>
    <property type="match status" value="1"/>
</dbReference>
<dbReference type="GO" id="GO:0003676">
    <property type="term" value="F:nucleic acid binding"/>
    <property type="evidence" value="ECO:0007669"/>
    <property type="project" value="InterPro"/>
</dbReference>
<accession>A0AAE8M4T0</accession>
<dbReference type="InterPro" id="IPR011545">
    <property type="entry name" value="DEAD/DEAH_box_helicase_dom"/>
</dbReference>
<feature type="region of interest" description="Disordered" evidence="5">
    <location>
        <begin position="1681"/>
        <end position="1707"/>
    </location>
</feature>
<keyword evidence="4" id="KW-0067">ATP-binding</keyword>
<feature type="compositionally biased region" description="Basic residues" evidence="5">
    <location>
        <begin position="519"/>
        <end position="528"/>
    </location>
</feature>